<proteinExistence type="predicted"/>
<dbReference type="Proteomes" id="UP000274909">
    <property type="component" value="Unassembled WGS sequence"/>
</dbReference>
<evidence type="ECO:0000256" key="2">
    <source>
        <dbReference type="ARBA" id="ARBA00023033"/>
    </source>
</evidence>
<dbReference type="Pfam" id="PF00296">
    <property type="entry name" value="Bac_luciferase"/>
    <property type="match status" value="1"/>
</dbReference>
<keyword evidence="5" id="KW-1185">Reference proteome</keyword>
<dbReference type="InterPro" id="IPR011251">
    <property type="entry name" value="Luciferase-like_dom"/>
</dbReference>
<sequence length="359" mass="39081">MSTPTVQFGVDTFADAMTDLSGRVLSDAETLRRTVDHGVLAEAVGLDFFSVGEHYRSDMLDSAPPVILAAIAGRTSRILLGTSVTVLSTQDPVRVFHQYSTLDAISDGRAELVVGRASTIDSFPLFGFDLTDYERLFDENLDLWVRLMREQPVTWSGSTRAALGAQTLYPRVEGGSLPTWVGVGGSPDSVVRAARYNLPLMIAIIGGSPSRFAGHVDLFYRALAQFGHPQLPVGQHAIGHVAETDAEAAEVFWPAWRTTMTRAAGERGSRAPTPESYRNEIETGALMIGSPETVATKIAECVRTLNLSRFDLKYALAPLPWEHGARSIELYGREVVPRVRELLGEYSPIERVSAFVTGG</sequence>
<keyword evidence="1" id="KW-0560">Oxidoreductase</keyword>
<dbReference type="OrthoDB" id="9776438at2"/>
<name>A0A3S1CPY2_9MICO</name>
<comment type="caution">
    <text evidence="4">The sequence shown here is derived from an EMBL/GenBank/DDBJ whole genome shotgun (WGS) entry which is preliminary data.</text>
</comment>
<dbReference type="PANTHER" id="PTHR30137">
    <property type="entry name" value="LUCIFERASE-LIKE MONOOXYGENASE"/>
    <property type="match status" value="1"/>
</dbReference>
<dbReference type="SUPFAM" id="SSF51679">
    <property type="entry name" value="Bacterial luciferase-like"/>
    <property type="match status" value="1"/>
</dbReference>
<gene>
    <name evidence="4" type="ORF">ELQ94_14080</name>
</gene>
<evidence type="ECO:0000259" key="3">
    <source>
        <dbReference type="Pfam" id="PF00296"/>
    </source>
</evidence>
<dbReference type="EMBL" id="RZGZ01000004">
    <property type="protein sequence ID" value="RUQ98147.1"/>
    <property type="molecule type" value="Genomic_DNA"/>
</dbReference>
<dbReference type="Gene3D" id="3.20.20.30">
    <property type="entry name" value="Luciferase-like domain"/>
    <property type="match status" value="1"/>
</dbReference>
<dbReference type="AlphaFoldDB" id="A0A3S1CPY2"/>
<reference evidence="4 5" key="1">
    <citation type="submission" date="2018-12" db="EMBL/GenBank/DDBJ databases">
        <authorList>
            <person name="Li F."/>
        </authorList>
    </citation>
    <scope>NUCLEOTIDE SEQUENCE [LARGE SCALE GENOMIC DNA]</scope>
    <source>
        <strain evidence="4 5">EGI 6500705</strain>
    </source>
</reference>
<evidence type="ECO:0000313" key="4">
    <source>
        <dbReference type="EMBL" id="RUQ98147.1"/>
    </source>
</evidence>
<dbReference type="RefSeq" id="WP_127051000.1">
    <property type="nucleotide sequence ID" value="NZ_RZGZ01000004.1"/>
</dbReference>
<organism evidence="4 5">
    <name type="scientific">Labedella endophytica</name>
    <dbReference type="NCBI Taxonomy" id="1523160"/>
    <lineage>
        <taxon>Bacteria</taxon>
        <taxon>Bacillati</taxon>
        <taxon>Actinomycetota</taxon>
        <taxon>Actinomycetes</taxon>
        <taxon>Micrococcales</taxon>
        <taxon>Microbacteriaceae</taxon>
        <taxon>Labedella</taxon>
    </lineage>
</organism>
<dbReference type="GO" id="GO:0004497">
    <property type="term" value="F:monooxygenase activity"/>
    <property type="evidence" value="ECO:0007669"/>
    <property type="project" value="UniProtKB-KW"/>
</dbReference>
<dbReference type="CDD" id="cd00347">
    <property type="entry name" value="Flavin_utilizing_monoxygenases"/>
    <property type="match status" value="1"/>
</dbReference>
<protein>
    <submittedName>
        <fullName evidence="4">LLM class flavin-dependent oxidoreductase</fullName>
    </submittedName>
</protein>
<evidence type="ECO:0000256" key="1">
    <source>
        <dbReference type="ARBA" id="ARBA00023002"/>
    </source>
</evidence>
<evidence type="ECO:0000313" key="5">
    <source>
        <dbReference type="Proteomes" id="UP000274909"/>
    </source>
</evidence>
<keyword evidence="2" id="KW-0503">Monooxygenase</keyword>
<dbReference type="InterPro" id="IPR036661">
    <property type="entry name" value="Luciferase-like_sf"/>
</dbReference>
<dbReference type="GO" id="GO:0005829">
    <property type="term" value="C:cytosol"/>
    <property type="evidence" value="ECO:0007669"/>
    <property type="project" value="TreeGrafter"/>
</dbReference>
<dbReference type="InterPro" id="IPR050766">
    <property type="entry name" value="Bact_Lucif_Oxidored"/>
</dbReference>
<dbReference type="PANTHER" id="PTHR30137:SF8">
    <property type="entry name" value="BLR5498 PROTEIN"/>
    <property type="match status" value="1"/>
</dbReference>
<dbReference type="GO" id="GO:0016705">
    <property type="term" value="F:oxidoreductase activity, acting on paired donors, with incorporation or reduction of molecular oxygen"/>
    <property type="evidence" value="ECO:0007669"/>
    <property type="project" value="InterPro"/>
</dbReference>
<accession>A0A3S1CPY2</accession>
<feature type="domain" description="Luciferase-like" evidence="3">
    <location>
        <begin position="19"/>
        <end position="304"/>
    </location>
</feature>